<dbReference type="InterPro" id="IPR011042">
    <property type="entry name" value="6-blade_b-propeller_TolB-like"/>
</dbReference>
<dbReference type="Pfam" id="PF02897">
    <property type="entry name" value="Peptidase_S9_N"/>
    <property type="match status" value="1"/>
</dbReference>
<evidence type="ECO:0000313" key="6">
    <source>
        <dbReference type="EMBL" id="SKC75337.1"/>
    </source>
</evidence>
<evidence type="ECO:0000256" key="1">
    <source>
        <dbReference type="ARBA" id="ARBA00022670"/>
    </source>
</evidence>
<evidence type="ECO:0000259" key="5">
    <source>
        <dbReference type="Pfam" id="PF02897"/>
    </source>
</evidence>
<keyword evidence="2" id="KW-0378">Hydrolase</keyword>
<dbReference type="Proteomes" id="UP000190961">
    <property type="component" value="Unassembled WGS sequence"/>
</dbReference>
<evidence type="ECO:0000256" key="3">
    <source>
        <dbReference type="ARBA" id="ARBA00022825"/>
    </source>
</evidence>
<keyword evidence="6" id="KW-0031">Aminopeptidase</keyword>
<evidence type="ECO:0000259" key="4">
    <source>
        <dbReference type="Pfam" id="PF00326"/>
    </source>
</evidence>
<dbReference type="InterPro" id="IPR029058">
    <property type="entry name" value="AB_hydrolase_fold"/>
</dbReference>
<dbReference type="Gene3D" id="2.120.10.30">
    <property type="entry name" value="TolB, C-terminal domain"/>
    <property type="match status" value="1"/>
</dbReference>
<keyword evidence="1" id="KW-0645">Protease</keyword>
<sequence length="646" mass="72303">MKIRLILLLIVIARPLFAQVEKKEIGNLLMEGIPEIPASVIERMNQYQNTRSANFNSWSPDGKNILISTRFAETSQLHIVDNPAGARKQMTFFKEPVAGASYCPNPAFKGFLFSKDIGGNEFSQLFWFDITTGKYSMISDGGRSQNSLSAWSNKGDRFIVVSTRRNGKDYDLYLSDMKNPNEATLVLQREGSWSALDWSPDDKKILVGNYISANKSFLHILDLETGKLEQINPSQEEISYNGALWSADGKGIFIVNDQDAEFSTLKYYEIASKKFTSITASIPWDVSGLAINKNRSTLVFDTNENGIASLYQLNTATLKYTRVNGLPTGVIGGIEFHPDGKQIGLVINTPQTPSDVFSIDLATNRLTQWTFSEVGGLDNSSFTVPSLIEYETFDKVNGKPRKIPAFYYKPKGSTGKIPVIISIHGGPEGQSVPSFSPFISYLTNELGIAVLSPNVRGSSGYGKTFLKLDNGFKREESVKDIGALLDWIGQQPELDASRVAVWGGSYGGYMVLASMTNFNDRIKCGIDIVGISNFVTFLQNTEDYRKDLRRVEYGDERDPKMKEYLLKISPANNVDKITKPLFIIQGLNDPRVPASESEQMKQTMRSKGRNVWYMLAKDEGHGFRKKSNIDYMQWSVILFLQQHLMK</sequence>
<dbReference type="InterPro" id="IPR002470">
    <property type="entry name" value="Peptidase_S9A"/>
</dbReference>
<reference evidence="6 7" key="1">
    <citation type="submission" date="2017-02" db="EMBL/GenBank/DDBJ databases">
        <authorList>
            <person name="Peterson S.W."/>
        </authorList>
    </citation>
    <scope>NUCLEOTIDE SEQUENCE [LARGE SCALE GENOMIC DNA]</scope>
    <source>
        <strain evidence="6 7">DSM 25262</strain>
    </source>
</reference>
<evidence type="ECO:0000313" key="7">
    <source>
        <dbReference type="Proteomes" id="UP000190961"/>
    </source>
</evidence>
<dbReference type="PANTHER" id="PTHR42776">
    <property type="entry name" value="SERINE PEPTIDASE S9 FAMILY MEMBER"/>
    <property type="match status" value="1"/>
</dbReference>
<proteinExistence type="predicted"/>
<dbReference type="PANTHER" id="PTHR42776:SF27">
    <property type="entry name" value="DIPEPTIDYL PEPTIDASE FAMILY MEMBER 6"/>
    <property type="match status" value="1"/>
</dbReference>
<accession>A0A1T5LH25</accession>
<dbReference type="GO" id="GO:0004177">
    <property type="term" value="F:aminopeptidase activity"/>
    <property type="evidence" value="ECO:0007669"/>
    <property type="project" value="UniProtKB-KW"/>
</dbReference>
<gene>
    <name evidence="6" type="ORF">SAMN05660236_3230</name>
</gene>
<feature type="domain" description="Peptidase S9A N-terminal" evidence="5">
    <location>
        <begin position="111"/>
        <end position="371"/>
    </location>
</feature>
<feature type="domain" description="Peptidase S9 prolyl oligopeptidase catalytic" evidence="4">
    <location>
        <begin position="434"/>
        <end position="644"/>
    </location>
</feature>
<dbReference type="AlphaFoldDB" id="A0A1T5LH25"/>
<dbReference type="PRINTS" id="PR00862">
    <property type="entry name" value="PROLIGOPTASE"/>
</dbReference>
<dbReference type="STRING" id="688867.SAMN05660236_3230"/>
<dbReference type="Gene3D" id="3.40.50.1820">
    <property type="entry name" value="alpha/beta hydrolase"/>
    <property type="match status" value="1"/>
</dbReference>
<organism evidence="6 7">
    <name type="scientific">Ohtaekwangia koreensis</name>
    <dbReference type="NCBI Taxonomy" id="688867"/>
    <lineage>
        <taxon>Bacteria</taxon>
        <taxon>Pseudomonadati</taxon>
        <taxon>Bacteroidota</taxon>
        <taxon>Cytophagia</taxon>
        <taxon>Cytophagales</taxon>
        <taxon>Fulvivirgaceae</taxon>
        <taxon>Ohtaekwangia</taxon>
    </lineage>
</organism>
<dbReference type="InterPro" id="IPR001375">
    <property type="entry name" value="Peptidase_S9_cat"/>
</dbReference>
<dbReference type="GO" id="GO:0006508">
    <property type="term" value="P:proteolysis"/>
    <property type="evidence" value="ECO:0007669"/>
    <property type="project" value="UniProtKB-KW"/>
</dbReference>
<dbReference type="GO" id="GO:0004252">
    <property type="term" value="F:serine-type endopeptidase activity"/>
    <property type="evidence" value="ECO:0007669"/>
    <property type="project" value="InterPro"/>
</dbReference>
<dbReference type="RefSeq" id="WP_221408955.1">
    <property type="nucleotide sequence ID" value="NZ_FUZU01000002.1"/>
</dbReference>
<name>A0A1T5LH25_9BACT</name>
<keyword evidence="3" id="KW-0720">Serine protease</keyword>
<keyword evidence="7" id="KW-1185">Reference proteome</keyword>
<dbReference type="SUPFAM" id="SSF53474">
    <property type="entry name" value="alpha/beta-Hydrolases"/>
    <property type="match status" value="1"/>
</dbReference>
<evidence type="ECO:0000256" key="2">
    <source>
        <dbReference type="ARBA" id="ARBA00022801"/>
    </source>
</evidence>
<dbReference type="EMBL" id="FUZU01000002">
    <property type="protein sequence ID" value="SKC75337.1"/>
    <property type="molecule type" value="Genomic_DNA"/>
</dbReference>
<protein>
    <submittedName>
        <fullName evidence="6">Dipeptidyl aminopeptidase/acylaminoacyl peptidase</fullName>
    </submittedName>
</protein>
<dbReference type="InterPro" id="IPR023302">
    <property type="entry name" value="Pept_S9A_N"/>
</dbReference>
<dbReference type="SUPFAM" id="SSF82171">
    <property type="entry name" value="DPP6 N-terminal domain-like"/>
    <property type="match status" value="1"/>
</dbReference>
<dbReference type="Pfam" id="PF00326">
    <property type="entry name" value="Peptidase_S9"/>
    <property type="match status" value="1"/>
</dbReference>